<dbReference type="Pfam" id="PF09087">
    <property type="entry name" value="Cyc-maltodext_N"/>
    <property type="match status" value="1"/>
</dbReference>
<reference evidence="4 5" key="1">
    <citation type="submission" date="2014-04" db="EMBL/GenBank/DDBJ databases">
        <authorList>
            <person name="Sears C."/>
            <person name="Carroll K."/>
            <person name="Sack B.R."/>
            <person name="Qadri F."/>
            <person name="Myers L.L."/>
            <person name="Chung G.-T."/>
            <person name="Escheverria P."/>
            <person name="Fraser C.M."/>
            <person name="Sadzewicz L."/>
            <person name="Shefchek K.A."/>
            <person name="Tallon L."/>
            <person name="Das S.P."/>
            <person name="Daugherty S."/>
            <person name="Mongodin E.F."/>
        </authorList>
    </citation>
    <scope>NUCLEOTIDE SEQUENCE [LARGE SCALE GENOMIC DNA]</scope>
    <source>
        <strain evidence="4 5">3776 D15 i</strain>
    </source>
</reference>
<dbReference type="CDD" id="cd11340">
    <property type="entry name" value="AmyAc_bac_CMD_like_3"/>
    <property type="match status" value="1"/>
</dbReference>
<dbReference type="InterPro" id="IPR019492">
    <property type="entry name" value="Cyclo-malto-dextrinase_C"/>
</dbReference>
<dbReference type="SUPFAM" id="SSF51445">
    <property type="entry name" value="(Trans)glycosidases"/>
    <property type="match status" value="1"/>
</dbReference>
<dbReference type="Gene3D" id="2.60.40.10">
    <property type="entry name" value="Immunoglobulins"/>
    <property type="match status" value="1"/>
</dbReference>
<dbReference type="Pfam" id="PF10438">
    <property type="entry name" value="Cyc-maltodext_C"/>
    <property type="match status" value="1"/>
</dbReference>
<dbReference type="GO" id="GO:0005975">
    <property type="term" value="P:carbohydrate metabolic process"/>
    <property type="evidence" value="ECO:0007669"/>
    <property type="project" value="InterPro"/>
</dbReference>
<dbReference type="AlphaFoldDB" id="A0AB34L8C0"/>
<dbReference type="EMBL" id="JNHK01000100">
    <property type="protein sequence ID" value="KDS34270.1"/>
    <property type="molecule type" value="Genomic_DNA"/>
</dbReference>
<evidence type="ECO:0000256" key="2">
    <source>
        <dbReference type="ARBA" id="ARBA00023295"/>
    </source>
</evidence>
<dbReference type="SUPFAM" id="SSF51011">
    <property type="entry name" value="Glycosyl hydrolase domain"/>
    <property type="match status" value="1"/>
</dbReference>
<name>A0AB34L8C0_PARDI</name>
<dbReference type="InterPro" id="IPR015171">
    <property type="entry name" value="Cyc-maltodext_N"/>
</dbReference>
<dbReference type="InterPro" id="IPR017853">
    <property type="entry name" value="GH"/>
</dbReference>
<accession>A0AB34L8C0</accession>
<dbReference type="InterPro" id="IPR014756">
    <property type="entry name" value="Ig_E-set"/>
</dbReference>
<dbReference type="SMART" id="SM00642">
    <property type="entry name" value="Aamy"/>
    <property type="match status" value="1"/>
</dbReference>
<dbReference type="InterPro" id="IPR013780">
    <property type="entry name" value="Glyco_hydro_b"/>
</dbReference>
<evidence type="ECO:0000259" key="3">
    <source>
        <dbReference type="SMART" id="SM00642"/>
    </source>
</evidence>
<proteinExistence type="predicted"/>
<dbReference type="Pfam" id="PF00128">
    <property type="entry name" value="Alpha-amylase"/>
    <property type="match status" value="1"/>
</dbReference>
<dbReference type="Gene3D" id="2.60.40.1180">
    <property type="entry name" value="Golgi alpha-mannosidase II"/>
    <property type="match status" value="1"/>
</dbReference>
<comment type="caution">
    <text evidence="4">The sequence shown here is derived from an EMBL/GenBank/DDBJ whole genome shotgun (WGS) entry which is preliminary data.</text>
</comment>
<dbReference type="SUPFAM" id="SSF81296">
    <property type="entry name" value="E set domains"/>
    <property type="match status" value="1"/>
</dbReference>
<keyword evidence="2" id="KW-0326">Glycosidase</keyword>
<organism evidence="4 5">
    <name type="scientific">Parabacteroides distasonis str. 3776 D15 i</name>
    <dbReference type="NCBI Taxonomy" id="1339342"/>
    <lineage>
        <taxon>Bacteria</taxon>
        <taxon>Pseudomonadati</taxon>
        <taxon>Bacteroidota</taxon>
        <taxon>Bacteroidia</taxon>
        <taxon>Bacteroidales</taxon>
        <taxon>Tannerellaceae</taxon>
        <taxon>Parabacteroides</taxon>
    </lineage>
</organism>
<evidence type="ECO:0000256" key="1">
    <source>
        <dbReference type="ARBA" id="ARBA00022801"/>
    </source>
</evidence>
<keyword evidence="1" id="KW-0378">Hydrolase</keyword>
<protein>
    <submittedName>
        <fullName evidence="4">Alpha amylase, catalytic domain protein</fullName>
    </submittedName>
</protein>
<dbReference type="InterPro" id="IPR013783">
    <property type="entry name" value="Ig-like_fold"/>
</dbReference>
<dbReference type="InterPro" id="IPR006047">
    <property type="entry name" value="GH13_cat_dom"/>
</dbReference>
<evidence type="ECO:0000313" key="4">
    <source>
        <dbReference type="EMBL" id="KDS34270.1"/>
    </source>
</evidence>
<dbReference type="PANTHER" id="PTHR10357:SF210">
    <property type="entry name" value="MALTODEXTRIN GLUCOSIDASE"/>
    <property type="match status" value="1"/>
</dbReference>
<dbReference type="Gene3D" id="3.20.20.80">
    <property type="entry name" value="Glycosidases"/>
    <property type="match status" value="1"/>
</dbReference>
<evidence type="ECO:0000313" key="5">
    <source>
        <dbReference type="Proteomes" id="UP000027850"/>
    </source>
</evidence>
<dbReference type="Proteomes" id="UP000027850">
    <property type="component" value="Unassembled WGS sequence"/>
</dbReference>
<feature type="domain" description="Glycosyl hydrolase family 13 catalytic" evidence="3">
    <location>
        <begin position="137"/>
        <end position="535"/>
    </location>
</feature>
<gene>
    <name evidence="4" type="ORF">M091_3240</name>
</gene>
<dbReference type="PANTHER" id="PTHR10357">
    <property type="entry name" value="ALPHA-AMYLASE FAMILY MEMBER"/>
    <property type="match status" value="1"/>
</dbReference>
<sequence length="624" mass="71885">MAISEYKMNEIMKRLLLFTICLLCASSVYAIDISRLEPACWWVGMKNPELQIMVYGKNIASSQVYIDYPGVRVKEIVGVENPNYLFLYLDISRDASPGTMNLIFQKGKEKEIRAFELKERNKKVGAAGFSPADVMYLITPDRFANADPSNDNLDDVKIDRSRGGARHGGDLRGIINKLDYIRDLGFTTIWLNPVLENRMPGGSYHGYAITDFYQVDPRFGTNEEYCELIDKAHEKGMKVVMDMIFNHCGSSHWWLKDFPSSDWLNNQDNFVQTNHFKWTLMDVHAPQSEREILVNGWFGRGMPDLNQKNRHLARYLIQNSIWWIEYSRIDGIRQDTHPYADYDFMATWCKEVENEYPDFNIVGEAWYPRGTASAWWQRDSKMNESNSNLKTVMDFDLTFTCQKAFGDACSSREGFEAGLFKIYEVIAQDFLFPDPNNVLVFLDNHDLGRFMQKGESDLRRYKQAIAFLLTTRGIPQIYYGTEILMSGTKAEGDGIIRTDFPGGWAGDPKDAFTPEGRTDLQNQAWDYMRKLLNWRQRCDAVKEGKLIHYTPDKSGCYVYARVKDNKTVLVLMNGTDQNQTLDMNRFHEVVKDYRSGKDIITDTIVAIDTAVHIPARGVYILELV</sequence>
<dbReference type="GO" id="GO:0016798">
    <property type="term" value="F:hydrolase activity, acting on glycosyl bonds"/>
    <property type="evidence" value="ECO:0007669"/>
    <property type="project" value="UniProtKB-KW"/>
</dbReference>